<dbReference type="FunFam" id="4.10.70.10:FF:000001">
    <property type="entry name" value="Disintegrin and metalloproteinase domain-containing protein 22"/>
    <property type="match status" value="1"/>
</dbReference>
<dbReference type="EMBL" id="KN766838">
    <property type="protein sequence ID" value="KIH47715.1"/>
    <property type="molecule type" value="Genomic_DNA"/>
</dbReference>
<dbReference type="GO" id="GO:0006509">
    <property type="term" value="P:membrane protein ectodomain proteolysis"/>
    <property type="evidence" value="ECO:0007669"/>
    <property type="project" value="TreeGrafter"/>
</dbReference>
<dbReference type="AlphaFoldDB" id="A0A0C2FGJ4"/>
<protein>
    <submittedName>
        <fullName evidence="4">Disintegrin</fullName>
    </submittedName>
</protein>
<evidence type="ECO:0000313" key="5">
    <source>
        <dbReference type="Proteomes" id="UP000054047"/>
    </source>
</evidence>
<dbReference type="PRINTS" id="PR00289">
    <property type="entry name" value="DISINTEGRIN"/>
</dbReference>
<gene>
    <name evidence="4" type="ORF">ANCDUO_22221</name>
</gene>
<dbReference type="InterPro" id="IPR006586">
    <property type="entry name" value="ADAM_Cys-rich"/>
</dbReference>
<keyword evidence="1 2" id="KW-1015">Disulfide bond</keyword>
<dbReference type="GO" id="GO:0007229">
    <property type="term" value="P:integrin-mediated signaling pathway"/>
    <property type="evidence" value="ECO:0007669"/>
    <property type="project" value="UniProtKB-KW"/>
</dbReference>
<evidence type="ECO:0000256" key="2">
    <source>
        <dbReference type="PROSITE-ProRule" id="PRU00068"/>
    </source>
</evidence>
<dbReference type="PANTHER" id="PTHR11905:SF248">
    <property type="entry name" value="DISINTEGRIN AND METALLOPROTEINASE DOMAIN-CONTAINING PROTEIN UNC-71"/>
    <property type="match status" value="1"/>
</dbReference>
<reference evidence="4 5" key="1">
    <citation type="submission" date="2013-12" db="EMBL/GenBank/DDBJ databases">
        <title>Draft genome of the parsitic nematode Ancylostoma duodenale.</title>
        <authorList>
            <person name="Mitreva M."/>
        </authorList>
    </citation>
    <scope>NUCLEOTIDE SEQUENCE [LARGE SCALE GENOMIC DNA]</scope>
    <source>
        <strain evidence="4 5">Zhejiang</strain>
    </source>
</reference>
<dbReference type="PANTHER" id="PTHR11905">
    <property type="entry name" value="ADAM A DISINTEGRIN AND METALLOPROTEASE DOMAIN"/>
    <property type="match status" value="1"/>
</dbReference>
<feature type="domain" description="Disintegrin" evidence="3">
    <location>
        <begin position="4"/>
        <end position="91"/>
    </location>
</feature>
<keyword evidence="4" id="KW-0401">Integrin</keyword>
<accession>A0A0C2FGJ4</accession>
<evidence type="ECO:0000313" key="4">
    <source>
        <dbReference type="EMBL" id="KIH47715.1"/>
    </source>
</evidence>
<dbReference type="Gene3D" id="4.10.70.10">
    <property type="entry name" value="Disintegrin domain"/>
    <property type="match status" value="1"/>
</dbReference>
<evidence type="ECO:0000256" key="1">
    <source>
        <dbReference type="ARBA" id="ARBA00023157"/>
    </source>
</evidence>
<dbReference type="InterPro" id="IPR001762">
    <property type="entry name" value="Disintegrin_dom"/>
</dbReference>
<sequence length="138" mass="14946">PSQLRECGNGVVDGSEECDCGTRETCTDPCCDPLTCTLRAHAQCAAHHQCCHRCELRKAGEVCRSARSACDVAETCNGKSGDCPPDGHLVDGTACGRDGQCWRGNCSDPHNQCQTIWGDVSELTQAKIRDKCLALRYR</sequence>
<dbReference type="PROSITE" id="PS50214">
    <property type="entry name" value="DISINTEGRIN_2"/>
    <property type="match status" value="1"/>
</dbReference>
<dbReference type="InterPro" id="IPR036436">
    <property type="entry name" value="Disintegrin_dom_sf"/>
</dbReference>
<feature type="disulfide bond" evidence="2">
    <location>
        <begin position="63"/>
        <end position="83"/>
    </location>
</feature>
<proteinExistence type="predicted"/>
<keyword evidence="5" id="KW-1185">Reference proteome</keyword>
<evidence type="ECO:0000259" key="3">
    <source>
        <dbReference type="PROSITE" id="PS50214"/>
    </source>
</evidence>
<feature type="non-terminal residue" evidence="4">
    <location>
        <position position="1"/>
    </location>
</feature>
<dbReference type="Proteomes" id="UP000054047">
    <property type="component" value="Unassembled WGS sequence"/>
</dbReference>
<organism evidence="4 5">
    <name type="scientific">Ancylostoma duodenale</name>
    <dbReference type="NCBI Taxonomy" id="51022"/>
    <lineage>
        <taxon>Eukaryota</taxon>
        <taxon>Metazoa</taxon>
        <taxon>Ecdysozoa</taxon>
        <taxon>Nematoda</taxon>
        <taxon>Chromadorea</taxon>
        <taxon>Rhabditida</taxon>
        <taxon>Rhabditina</taxon>
        <taxon>Rhabditomorpha</taxon>
        <taxon>Strongyloidea</taxon>
        <taxon>Ancylostomatidae</taxon>
        <taxon>Ancylostomatinae</taxon>
        <taxon>Ancylostoma</taxon>
    </lineage>
</organism>
<dbReference type="Pfam" id="PF00200">
    <property type="entry name" value="Disintegrin"/>
    <property type="match status" value="1"/>
</dbReference>
<dbReference type="SMART" id="SM00608">
    <property type="entry name" value="ACR"/>
    <property type="match status" value="1"/>
</dbReference>
<dbReference type="OrthoDB" id="5951731at2759"/>
<name>A0A0C2FGJ4_9BILA</name>
<dbReference type="SMART" id="SM00050">
    <property type="entry name" value="DISIN"/>
    <property type="match status" value="1"/>
</dbReference>
<dbReference type="SUPFAM" id="SSF57552">
    <property type="entry name" value="Blood coagulation inhibitor (disintegrin)"/>
    <property type="match status" value="1"/>
</dbReference>